<evidence type="ECO:0000256" key="2">
    <source>
        <dbReference type="ARBA" id="ARBA00022857"/>
    </source>
</evidence>
<protein>
    <submittedName>
        <fullName evidence="5">Aldo/keto reductase family protein</fullName>
    </submittedName>
</protein>
<dbReference type="EMBL" id="JAMAST010000003">
    <property type="protein sequence ID" value="MCL1631438.1"/>
    <property type="molecule type" value="Genomic_DNA"/>
</dbReference>
<comment type="caution">
    <text evidence="5">The sequence shown here is derived from an EMBL/GenBank/DDBJ whole genome shotgun (WGS) entry which is preliminary data.</text>
</comment>
<dbReference type="PANTHER" id="PTHR43150:SF2">
    <property type="entry name" value="HYPERKINETIC, ISOFORM M"/>
    <property type="match status" value="1"/>
</dbReference>
<dbReference type="Gene3D" id="3.20.20.100">
    <property type="entry name" value="NADP-dependent oxidoreductase domain"/>
    <property type="match status" value="1"/>
</dbReference>
<dbReference type="Pfam" id="PF00248">
    <property type="entry name" value="Aldo_ket_red"/>
    <property type="match status" value="1"/>
</dbReference>
<proteinExistence type="inferred from homology"/>
<dbReference type="RefSeq" id="WP_249099355.1">
    <property type="nucleotide sequence ID" value="NZ_JAMAST010000003.1"/>
</dbReference>
<keyword evidence="2" id="KW-0521">NADP</keyword>
<comment type="similarity">
    <text evidence="1">Belongs to the shaker potassium channel beta subunit family.</text>
</comment>
<reference evidence="5 6" key="1">
    <citation type="submission" date="2022-05" db="EMBL/GenBank/DDBJ databases">
        <title>Sporolactobacillus sp nov CPB3-1, isolated from tree bark (Mangifera indica L.).</title>
        <authorList>
            <person name="Phuengjayaem S."/>
            <person name="Tanasupawat S."/>
        </authorList>
    </citation>
    <scope>NUCLEOTIDE SEQUENCE [LARGE SCALE GENOMIC DNA]</scope>
    <source>
        <strain evidence="5 6">CPB3-1</strain>
    </source>
</reference>
<dbReference type="PANTHER" id="PTHR43150">
    <property type="entry name" value="HYPERKINETIC, ISOFORM M"/>
    <property type="match status" value="1"/>
</dbReference>
<dbReference type="CDD" id="cd19074">
    <property type="entry name" value="Aldo_ket_red_shaker-like"/>
    <property type="match status" value="1"/>
</dbReference>
<evidence type="ECO:0000313" key="6">
    <source>
        <dbReference type="Proteomes" id="UP001203004"/>
    </source>
</evidence>
<organism evidence="5 6">
    <name type="scientific">Sporolactobacillus mangiferae</name>
    <dbReference type="NCBI Taxonomy" id="2940498"/>
    <lineage>
        <taxon>Bacteria</taxon>
        <taxon>Bacillati</taxon>
        <taxon>Bacillota</taxon>
        <taxon>Bacilli</taxon>
        <taxon>Bacillales</taxon>
        <taxon>Sporolactobacillaceae</taxon>
        <taxon>Sporolactobacillus</taxon>
    </lineage>
</organism>
<name>A0ABT0MA30_9BACL</name>
<gene>
    <name evidence="5" type="ORF">M3N64_05660</name>
</gene>
<dbReference type="InterPro" id="IPR005399">
    <property type="entry name" value="K_chnl_volt-dep_bsu_KCNAB-rel"/>
</dbReference>
<evidence type="ECO:0000256" key="3">
    <source>
        <dbReference type="ARBA" id="ARBA00023002"/>
    </source>
</evidence>
<keyword evidence="6" id="KW-1185">Reference proteome</keyword>
<sequence>MNYRHLGNTGLKVSTVSLGSWLTYGGYVANENAVNTILKAYDLGINFFDTANVYMRGEAEKVVGKAIKSFPRDSIVLSTKVYFPMGDGPNDRGLSRKHIMEQAHASLKRLDVDYIDLYYCHRFDEETPLEETLRAFDDLIHQGKVNYIGVSEWTAAQITEAAHIADEKLLNHFVANQSKYNMFARHIEHEVIPASQAHGVSQVCWSPLAQGVLTGKYTSTNQFPTGSRAAENKGHIKEYLTENNLSKVAKLKKMAAELDISMAQLALAWILRQDNVASVVVGASKPEQIIDNSKAADVKLSEEVLNQIEQVLAD</sequence>
<accession>A0ABT0MA30</accession>
<dbReference type="InterPro" id="IPR020471">
    <property type="entry name" value="AKR"/>
</dbReference>
<keyword evidence="3" id="KW-0560">Oxidoreductase</keyword>
<evidence type="ECO:0000313" key="5">
    <source>
        <dbReference type="EMBL" id="MCL1631438.1"/>
    </source>
</evidence>
<evidence type="ECO:0000256" key="1">
    <source>
        <dbReference type="ARBA" id="ARBA00006515"/>
    </source>
</evidence>
<dbReference type="Proteomes" id="UP001203004">
    <property type="component" value="Unassembled WGS sequence"/>
</dbReference>
<evidence type="ECO:0000259" key="4">
    <source>
        <dbReference type="Pfam" id="PF00248"/>
    </source>
</evidence>
<dbReference type="PRINTS" id="PR00069">
    <property type="entry name" value="ALDKETRDTASE"/>
</dbReference>
<dbReference type="InterPro" id="IPR036812">
    <property type="entry name" value="NAD(P)_OxRdtase_dom_sf"/>
</dbReference>
<dbReference type="SUPFAM" id="SSF51430">
    <property type="entry name" value="NAD(P)-linked oxidoreductase"/>
    <property type="match status" value="1"/>
</dbReference>
<dbReference type="InterPro" id="IPR023210">
    <property type="entry name" value="NADP_OxRdtase_dom"/>
</dbReference>
<feature type="domain" description="NADP-dependent oxidoreductase" evidence="4">
    <location>
        <begin position="16"/>
        <end position="312"/>
    </location>
</feature>